<dbReference type="PANTHER" id="PTHR32114">
    <property type="entry name" value="ABC TRANSPORTER ABCH.3"/>
    <property type="match status" value="1"/>
</dbReference>
<dbReference type="Pfam" id="PF13558">
    <property type="entry name" value="SbcC_Walker_B"/>
    <property type="match status" value="1"/>
</dbReference>
<evidence type="ECO:0000313" key="2">
    <source>
        <dbReference type="EMBL" id="EHP90610.1"/>
    </source>
</evidence>
<dbReference type="PANTHER" id="PTHR32114:SF2">
    <property type="entry name" value="ABC TRANSPORTER ABCH.3"/>
    <property type="match status" value="1"/>
</dbReference>
<evidence type="ECO:0000313" key="3">
    <source>
        <dbReference type="Proteomes" id="UP000004382"/>
    </source>
</evidence>
<dbReference type="Gene3D" id="3.40.50.300">
    <property type="entry name" value="P-loop containing nucleotide triphosphate hydrolases"/>
    <property type="match status" value="1"/>
</dbReference>
<dbReference type="EMBL" id="AGJK01000166">
    <property type="protein sequence ID" value="EHP90610.1"/>
    <property type="molecule type" value="Genomic_DNA"/>
</dbReference>
<protein>
    <submittedName>
        <fullName evidence="2">Nuclease sbcCD subunit C</fullName>
    </submittedName>
</protein>
<comment type="caution">
    <text evidence="2">The sequence shown here is derived from an EMBL/GenBank/DDBJ whole genome shotgun (WGS) entry which is preliminary data.</text>
</comment>
<feature type="coiled-coil region" evidence="1">
    <location>
        <begin position="30"/>
        <end position="64"/>
    </location>
</feature>
<gene>
    <name evidence="2" type="ORF">MetexDRAFT_4488</name>
</gene>
<dbReference type="InterPro" id="IPR027417">
    <property type="entry name" value="P-loop_NTPase"/>
</dbReference>
<dbReference type="SUPFAM" id="SSF52540">
    <property type="entry name" value="P-loop containing nucleoside triphosphate hydrolases"/>
    <property type="match status" value="1"/>
</dbReference>
<sequence length="255" mass="27334">MAREAAETRTALATRRADVEALDTEAGIDVAAAEAETARLAEAMAQAQQRLGALDAELRRDEAARAKAADLAGEIEAATAELTTWHRVEEAIGSAGGDRFRRFAQGVTLDHLVHLANEQLRALSPRYRLARSVGADLALHVVDRDMGDERRATRSLSGGERFLVSLALALALSGLEGRQSFVDTLFIDEGFGSLDAETLDLAVDALETLQGRGRKVGVITHVAGMMERIAVQIRVEKRGSGRSVVRVVDRGAAIV</sequence>
<name>H1KPC5_METEX</name>
<dbReference type="Proteomes" id="UP000004382">
    <property type="component" value="Unassembled WGS sequence"/>
</dbReference>
<accession>H1KPC5</accession>
<reference evidence="2 3" key="1">
    <citation type="submission" date="2011-09" db="EMBL/GenBank/DDBJ databases">
        <title>The draft genome of Methylobacterium extorquens DSM 13060.</title>
        <authorList>
            <consortium name="US DOE Joint Genome Institute (JGI-PGF)"/>
            <person name="Lucas S."/>
            <person name="Han J."/>
            <person name="Lapidus A."/>
            <person name="Cheng J.-F."/>
            <person name="Goodwin L."/>
            <person name="Pitluck S."/>
            <person name="Peters L."/>
            <person name="Land M.L."/>
            <person name="Hauser L."/>
            <person name="Koskimaki J."/>
            <person name="Halonen O."/>
            <person name="Pirttila A."/>
            <person name="Frank C."/>
            <person name="Woyke T.J."/>
        </authorList>
    </citation>
    <scope>NUCLEOTIDE SEQUENCE [LARGE SCALE GENOMIC DNA]</scope>
    <source>
        <strain evidence="2 3">DSM 13060</strain>
    </source>
</reference>
<evidence type="ECO:0000256" key="1">
    <source>
        <dbReference type="SAM" id="Coils"/>
    </source>
</evidence>
<dbReference type="AlphaFoldDB" id="H1KPC5"/>
<organism evidence="2 3">
    <name type="scientific">Methylorubrum extorquens DSM 13060</name>
    <dbReference type="NCBI Taxonomy" id="882800"/>
    <lineage>
        <taxon>Bacteria</taxon>
        <taxon>Pseudomonadati</taxon>
        <taxon>Pseudomonadota</taxon>
        <taxon>Alphaproteobacteria</taxon>
        <taxon>Hyphomicrobiales</taxon>
        <taxon>Methylobacteriaceae</taxon>
        <taxon>Methylorubrum</taxon>
    </lineage>
</organism>
<dbReference type="PATRIC" id="fig|882800.3.peg.4411"/>
<keyword evidence="1" id="KW-0175">Coiled coil</keyword>
<proteinExistence type="predicted"/>